<gene>
    <name evidence="1" type="ORF">C1I95_10950</name>
</gene>
<organism evidence="1 2">
    <name type="scientific">Micromonospora craterilacus</name>
    <dbReference type="NCBI Taxonomy" id="1655439"/>
    <lineage>
        <taxon>Bacteria</taxon>
        <taxon>Bacillati</taxon>
        <taxon>Actinomycetota</taxon>
        <taxon>Actinomycetes</taxon>
        <taxon>Micromonosporales</taxon>
        <taxon>Micromonosporaceae</taxon>
        <taxon>Micromonospora</taxon>
    </lineage>
</organism>
<accession>A0A2W2EBI7</accession>
<reference evidence="1 2" key="1">
    <citation type="submission" date="2018-01" db="EMBL/GenBank/DDBJ databases">
        <title>Draft genome sequence of Jishengella sp. NA12.</title>
        <authorList>
            <person name="Sahin N."/>
            <person name="Ay H."/>
            <person name="Saygin H."/>
        </authorList>
    </citation>
    <scope>NUCLEOTIDE SEQUENCE [LARGE SCALE GENOMIC DNA]</scope>
    <source>
        <strain evidence="1 2">NA12</strain>
    </source>
</reference>
<evidence type="ECO:0008006" key="3">
    <source>
        <dbReference type="Google" id="ProtNLM"/>
    </source>
</evidence>
<proteinExistence type="predicted"/>
<evidence type="ECO:0000313" key="2">
    <source>
        <dbReference type="Proteomes" id="UP000248924"/>
    </source>
</evidence>
<dbReference type="EMBL" id="POTY01000051">
    <property type="protein sequence ID" value="PZG19821.1"/>
    <property type="molecule type" value="Genomic_DNA"/>
</dbReference>
<dbReference type="Proteomes" id="UP000248924">
    <property type="component" value="Unassembled WGS sequence"/>
</dbReference>
<protein>
    <recommendedName>
        <fullName evidence="3">DUF4747 domain-containing protein</fullName>
    </recommendedName>
</protein>
<sequence length="306" mass="33977">MRERTVQFYEIVDLVNADQVRVHQRNWQSVLLEVGNAKLDERTHTTPDQTLVGTVHGSETDGDHLLLHKVKREGEWLSTMNMETGEWRELELRAAEGYLDTTVIAFLGFGNVIGLMQGSVSAPSHKSLENWINGLQIFTRPILVRALMTRAEVERLAVASGASRIEIRLGAHKAEALSKKDGRLARMLRTAAQDFGDVKITVTISVPRGGGRDDERRVLREELSELADVMPDAAEVAKANLVYANAEGGEYVRLSEFVEHHITAKRRVPTVDDQGNSVRILSAVQVIMGASAEHEDELRRAAGVQD</sequence>
<keyword evidence="2" id="KW-1185">Reference proteome</keyword>
<name>A0A2W2EBI7_9ACTN</name>
<comment type="caution">
    <text evidence="1">The sequence shown here is derived from an EMBL/GenBank/DDBJ whole genome shotgun (WGS) entry which is preliminary data.</text>
</comment>
<evidence type="ECO:0000313" key="1">
    <source>
        <dbReference type="EMBL" id="PZG19821.1"/>
    </source>
</evidence>
<dbReference type="AlphaFoldDB" id="A0A2W2EBI7"/>